<dbReference type="CDD" id="cd02071">
    <property type="entry name" value="MM_CoA_mut_B12_BD"/>
    <property type="match status" value="1"/>
</dbReference>
<evidence type="ECO:0000256" key="2">
    <source>
        <dbReference type="ARBA" id="ARBA00022628"/>
    </source>
</evidence>
<keyword evidence="2" id="KW-0846">Cobalamin</keyword>
<accession>A0A7C4PM72</accession>
<dbReference type="SUPFAM" id="SSF52242">
    <property type="entry name" value="Cobalamin (vitamin B12)-binding domain"/>
    <property type="match status" value="1"/>
</dbReference>
<evidence type="ECO:0000256" key="1">
    <source>
        <dbReference type="ARBA" id="ARBA00001922"/>
    </source>
</evidence>
<dbReference type="Gene3D" id="3.40.50.280">
    <property type="entry name" value="Cobalamin-binding domain"/>
    <property type="match status" value="1"/>
</dbReference>
<sequence length="136" mass="14549">MEERKIRVLIAKPGLDGHDRGAKIIAQALRDAGMEVIYTGLRQSPEMIAEAALQEDVDVVGLSILSGAHLALVPRVIELLRANGQDHVRVFVGGIIPEEDVPVLKAAGVTEVYGPGTSTREVAEAIRQAVLGEEVH</sequence>
<dbReference type="Pfam" id="PF02310">
    <property type="entry name" value="B12-binding"/>
    <property type="match status" value="1"/>
</dbReference>
<feature type="domain" description="B12-binding" evidence="6">
    <location>
        <begin position="5"/>
        <end position="133"/>
    </location>
</feature>
<dbReference type="InterPro" id="IPR006159">
    <property type="entry name" value="Acid_CoA_mut_C"/>
</dbReference>
<dbReference type="GO" id="GO:0046872">
    <property type="term" value="F:metal ion binding"/>
    <property type="evidence" value="ECO:0007669"/>
    <property type="project" value="UniProtKB-KW"/>
</dbReference>
<gene>
    <name evidence="7" type="ORF">ENT37_08860</name>
</gene>
<keyword evidence="4" id="KW-0413">Isomerase</keyword>
<dbReference type="PANTHER" id="PTHR48101:SF3">
    <property type="entry name" value="COENZYME B12-DEPENDENT MUTASE"/>
    <property type="match status" value="1"/>
</dbReference>
<dbReference type="InterPro" id="IPR006158">
    <property type="entry name" value="Cobalamin-bd"/>
</dbReference>
<comment type="cofactor">
    <cofactor evidence="1">
        <name>adenosylcob(III)alamin</name>
        <dbReference type="ChEBI" id="CHEBI:18408"/>
    </cofactor>
</comment>
<organism evidence="7">
    <name type="scientific">Anaerolinea thermolimosa</name>
    <dbReference type="NCBI Taxonomy" id="229919"/>
    <lineage>
        <taxon>Bacteria</taxon>
        <taxon>Bacillati</taxon>
        <taxon>Chloroflexota</taxon>
        <taxon>Anaerolineae</taxon>
        <taxon>Anaerolineales</taxon>
        <taxon>Anaerolineaceae</taxon>
        <taxon>Anaerolinea</taxon>
    </lineage>
</organism>
<dbReference type="GO" id="GO:0031419">
    <property type="term" value="F:cobalamin binding"/>
    <property type="evidence" value="ECO:0007669"/>
    <property type="project" value="UniProtKB-KW"/>
</dbReference>
<evidence type="ECO:0000259" key="6">
    <source>
        <dbReference type="PROSITE" id="PS51332"/>
    </source>
</evidence>
<evidence type="ECO:0000256" key="4">
    <source>
        <dbReference type="ARBA" id="ARBA00023235"/>
    </source>
</evidence>
<evidence type="ECO:0000256" key="3">
    <source>
        <dbReference type="ARBA" id="ARBA00022723"/>
    </source>
</evidence>
<dbReference type="EMBL" id="DSYK01000435">
    <property type="protein sequence ID" value="HGS21965.1"/>
    <property type="molecule type" value="Genomic_DNA"/>
</dbReference>
<protein>
    <submittedName>
        <fullName evidence="7">Cobalamin B12-binding domain-containing protein</fullName>
    </submittedName>
</protein>
<name>A0A7C4PM72_9CHLR</name>
<comment type="caution">
    <text evidence="7">The sequence shown here is derived from an EMBL/GenBank/DDBJ whole genome shotgun (WGS) entry which is preliminary data.</text>
</comment>
<keyword evidence="5" id="KW-0170">Cobalt</keyword>
<proteinExistence type="predicted"/>
<dbReference type="AlphaFoldDB" id="A0A7C4PM72"/>
<dbReference type="PROSITE" id="PS51332">
    <property type="entry name" value="B12_BINDING"/>
    <property type="match status" value="1"/>
</dbReference>
<dbReference type="InterPro" id="IPR036724">
    <property type="entry name" value="Cobalamin-bd_sf"/>
</dbReference>
<dbReference type="NCBIfam" id="TIGR00640">
    <property type="entry name" value="acid_CoA_mut_C"/>
    <property type="match status" value="1"/>
</dbReference>
<reference evidence="7" key="1">
    <citation type="journal article" date="2020" name="mSystems">
        <title>Genome- and Community-Level Interaction Insights into Carbon Utilization and Element Cycling Functions of Hydrothermarchaeota in Hydrothermal Sediment.</title>
        <authorList>
            <person name="Zhou Z."/>
            <person name="Liu Y."/>
            <person name="Xu W."/>
            <person name="Pan J."/>
            <person name="Luo Z.H."/>
            <person name="Li M."/>
        </authorList>
    </citation>
    <scope>NUCLEOTIDE SEQUENCE [LARGE SCALE GENOMIC DNA]</scope>
    <source>
        <strain evidence="7">SpSt-573</strain>
    </source>
</reference>
<dbReference type="PANTHER" id="PTHR48101">
    <property type="entry name" value="METHYLMALONYL-COA MUTASE, MITOCHONDRIAL-RELATED"/>
    <property type="match status" value="1"/>
</dbReference>
<dbReference type="GO" id="GO:0016853">
    <property type="term" value="F:isomerase activity"/>
    <property type="evidence" value="ECO:0007669"/>
    <property type="project" value="UniProtKB-KW"/>
</dbReference>
<evidence type="ECO:0000313" key="7">
    <source>
        <dbReference type="EMBL" id="HGS21965.1"/>
    </source>
</evidence>
<evidence type="ECO:0000256" key="5">
    <source>
        <dbReference type="ARBA" id="ARBA00023285"/>
    </source>
</evidence>
<keyword evidence="3" id="KW-0479">Metal-binding</keyword>